<feature type="compositionally biased region" description="Polar residues" evidence="1">
    <location>
        <begin position="1"/>
        <end position="17"/>
    </location>
</feature>
<reference evidence="3" key="1">
    <citation type="submission" date="2016-11" db="UniProtKB">
        <authorList>
            <consortium name="WormBaseParasite"/>
        </authorList>
    </citation>
    <scope>IDENTIFICATION</scope>
</reference>
<keyword evidence="2" id="KW-1185">Reference proteome</keyword>
<name>A0A1I7TR59_9PELO</name>
<dbReference type="AlphaFoldDB" id="A0A1I7TR59"/>
<proteinExistence type="predicted"/>
<dbReference type="WBParaSite" id="Csp11.Scaffold629.g10947.t3">
    <property type="protein sequence ID" value="Csp11.Scaffold629.g10947.t3"/>
    <property type="gene ID" value="Csp11.Scaffold629.g10947"/>
</dbReference>
<evidence type="ECO:0000256" key="1">
    <source>
        <dbReference type="SAM" id="MobiDB-lite"/>
    </source>
</evidence>
<feature type="compositionally biased region" description="Basic residues" evidence="1">
    <location>
        <begin position="58"/>
        <end position="68"/>
    </location>
</feature>
<evidence type="ECO:0000313" key="2">
    <source>
        <dbReference type="Proteomes" id="UP000095282"/>
    </source>
</evidence>
<dbReference type="Proteomes" id="UP000095282">
    <property type="component" value="Unplaced"/>
</dbReference>
<feature type="region of interest" description="Disordered" evidence="1">
    <location>
        <begin position="1"/>
        <end position="85"/>
    </location>
</feature>
<sequence length="381" mass="43402">MSSSASNDVDMNSNNLALDNKNPGIFPPTLQPFFQFPSPVQATEAPPVLESMAPGPQRHPKKRGRARKALPVAAPKRRAPTPDVLICSGPLKERKLDPALEEQLNQIKSEPADDYGTVVRQEAAAPEQSAAPPQNVPRPVALPQIVSPEAQRLGLLADTKNYKIYEILKREFPKWRFEITEGEMLEFQKNCIIKRHITQIINGPFLPMELAVIDGHLGNMKTLAMTNLNERQQKALVSSMLSNSTNWTQLFMAECGRHDLMYYIHTLHRLISNPYLTPRLKYIEVNLPTRQEMGDTILEAFHKVDMSDLNPYSIACIRTYFLGDWSDPWNSIHCVFHICNIIHVMPTRVMQILEEARANLRTLVNDRNYYWSIDHELPSFN</sequence>
<evidence type="ECO:0000313" key="3">
    <source>
        <dbReference type="WBParaSite" id="Csp11.Scaffold629.g10947.t3"/>
    </source>
</evidence>
<protein>
    <submittedName>
        <fullName evidence="3">Genome assembly, chromosome: II</fullName>
    </submittedName>
</protein>
<accession>A0A1I7TR59</accession>
<organism evidence="2 3">
    <name type="scientific">Caenorhabditis tropicalis</name>
    <dbReference type="NCBI Taxonomy" id="1561998"/>
    <lineage>
        <taxon>Eukaryota</taxon>
        <taxon>Metazoa</taxon>
        <taxon>Ecdysozoa</taxon>
        <taxon>Nematoda</taxon>
        <taxon>Chromadorea</taxon>
        <taxon>Rhabditida</taxon>
        <taxon>Rhabditina</taxon>
        <taxon>Rhabditomorpha</taxon>
        <taxon>Rhabditoidea</taxon>
        <taxon>Rhabditidae</taxon>
        <taxon>Peloderinae</taxon>
        <taxon>Caenorhabditis</taxon>
    </lineage>
</organism>